<proteinExistence type="predicted"/>
<evidence type="ECO:0000259" key="1">
    <source>
        <dbReference type="Pfam" id="PF13456"/>
    </source>
</evidence>
<accession>A0A8J5YRX3</accession>
<protein>
    <recommendedName>
        <fullName evidence="1">RNase H type-1 domain-containing protein</fullName>
    </recommendedName>
</protein>
<evidence type="ECO:0000313" key="2">
    <source>
        <dbReference type="EMBL" id="KAG8488998.1"/>
    </source>
</evidence>
<dbReference type="AlphaFoldDB" id="A0A8J5YRX3"/>
<dbReference type="Pfam" id="PF13456">
    <property type="entry name" value="RVT_3"/>
    <property type="match status" value="1"/>
</dbReference>
<organism evidence="2 3">
    <name type="scientific">Gossypium anomalum</name>
    <dbReference type="NCBI Taxonomy" id="47600"/>
    <lineage>
        <taxon>Eukaryota</taxon>
        <taxon>Viridiplantae</taxon>
        <taxon>Streptophyta</taxon>
        <taxon>Embryophyta</taxon>
        <taxon>Tracheophyta</taxon>
        <taxon>Spermatophyta</taxon>
        <taxon>Magnoliopsida</taxon>
        <taxon>eudicotyledons</taxon>
        <taxon>Gunneridae</taxon>
        <taxon>Pentapetalae</taxon>
        <taxon>rosids</taxon>
        <taxon>malvids</taxon>
        <taxon>Malvales</taxon>
        <taxon>Malvaceae</taxon>
        <taxon>Malvoideae</taxon>
        <taxon>Gossypium</taxon>
    </lineage>
</organism>
<gene>
    <name evidence="2" type="ORF">CXB51_017009</name>
</gene>
<dbReference type="EMBL" id="JAHUZN010000007">
    <property type="protein sequence ID" value="KAG8488998.1"/>
    <property type="molecule type" value="Genomic_DNA"/>
</dbReference>
<dbReference type="Proteomes" id="UP000701853">
    <property type="component" value="Chromosome 7"/>
</dbReference>
<dbReference type="InterPro" id="IPR002156">
    <property type="entry name" value="RNaseH_domain"/>
</dbReference>
<sequence length="147" mass="16165">MHVVIQQIETHLLELDVAQVKLPRRLIGVERWQPPDGCCLKNNFDADFHSPSKISCAGVVIRNRYGIVLGSHIVVCKHIPSAFAALPTTCLHAVHLGLALGFPYVIIEGDSLTEGLKVRMGFYMCGGVLDFVKRAVECDRLSSLRGV</sequence>
<name>A0A8J5YRX3_9ROSI</name>
<feature type="domain" description="RNase H type-1" evidence="1">
    <location>
        <begin position="43"/>
        <end position="112"/>
    </location>
</feature>
<dbReference type="GO" id="GO:0003676">
    <property type="term" value="F:nucleic acid binding"/>
    <property type="evidence" value="ECO:0007669"/>
    <property type="project" value="InterPro"/>
</dbReference>
<evidence type="ECO:0000313" key="3">
    <source>
        <dbReference type="Proteomes" id="UP000701853"/>
    </source>
</evidence>
<dbReference type="GO" id="GO:0004523">
    <property type="term" value="F:RNA-DNA hybrid ribonuclease activity"/>
    <property type="evidence" value="ECO:0007669"/>
    <property type="project" value="InterPro"/>
</dbReference>
<comment type="caution">
    <text evidence="2">The sequence shown here is derived from an EMBL/GenBank/DDBJ whole genome shotgun (WGS) entry which is preliminary data.</text>
</comment>
<reference evidence="2 3" key="1">
    <citation type="journal article" date="2021" name="bioRxiv">
        <title>The Gossypium anomalum genome as a resource for cotton improvement and evolutionary analysis of hybrid incompatibility.</title>
        <authorList>
            <person name="Grover C.E."/>
            <person name="Yuan D."/>
            <person name="Arick M.A."/>
            <person name="Miller E.R."/>
            <person name="Hu G."/>
            <person name="Peterson D.G."/>
            <person name="Wendel J.F."/>
            <person name="Udall J.A."/>
        </authorList>
    </citation>
    <scope>NUCLEOTIDE SEQUENCE [LARGE SCALE GENOMIC DNA]</scope>
    <source>
        <strain evidence="2">JFW-Udall</strain>
        <tissue evidence="2">Leaf</tissue>
    </source>
</reference>
<dbReference type="OrthoDB" id="968799at2759"/>
<keyword evidence="3" id="KW-1185">Reference proteome</keyword>